<dbReference type="OrthoDB" id="9813134at2"/>
<dbReference type="PANTHER" id="PTHR34704">
    <property type="entry name" value="ATPASE"/>
    <property type="match status" value="1"/>
</dbReference>
<dbReference type="PANTHER" id="PTHR34704:SF1">
    <property type="entry name" value="ATPASE"/>
    <property type="match status" value="1"/>
</dbReference>
<evidence type="ECO:0008006" key="5">
    <source>
        <dbReference type="Google" id="ProtNLM"/>
    </source>
</evidence>
<feature type="domain" description="ATPase" evidence="1">
    <location>
        <begin position="2"/>
        <end position="202"/>
    </location>
</feature>
<reference evidence="3 4" key="1">
    <citation type="submission" date="2016-10" db="EMBL/GenBank/DDBJ databases">
        <authorList>
            <person name="de Groot N.N."/>
        </authorList>
    </citation>
    <scope>NUCLEOTIDE SEQUENCE [LARGE SCALE GENOMIC DNA]</scope>
    <source>
        <strain evidence="3 4">KH2T6</strain>
    </source>
</reference>
<protein>
    <recommendedName>
        <fullName evidence="5">ATPase</fullName>
    </recommendedName>
</protein>
<accession>A0A1H7Q042</accession>
<evidence type="ECO:0000259" key="1">
    <source>
        <dbReference type="Pfam" id="PF01637"/>
    </source>
</evidence>
<evidence type="ECO:0000259" key="2">
    <source>
        <dbReference type="Pfam" id="PF03008"/>
    </source>
</evidence>
<dbReference type="AlphaFoldDB" id="A0A1H7Q042"/>
<dbReference type="SUPFAM" id="SSF52540">
    <property type="entry name" value="P-loop containing nucleoside triphosphate hydrolases"/>
    <property type="match status" value="1"/>
</dbReference>
<dbReference type="GO" id="GO:0005524">
    <property type="term" value="F:ATP binding"/>
    <property type="evidence" value="ECO:0007669"/>
    <property type="project" value="InterPro"/>
</dbReference>
<dbReference type="Proteomes" id="UP000186015">
    <property type="component" value="Unassembled WGS sequence"/>
</dbReference>
<dbReference type="Gene3D" id="3.40.50.300">
    <property type="entry name" value="P-loop containing nucleotide triphosphate hydrolases"/>
    <property type="match status" value="1"/>
</dbReference>
<dbReference type="InterPro" id="IPR011579">
    <property type="entry name" value="ATPase_dom"/>
</dbReference>
<dbReference type="InterPro" id="IPR004256">
    <property type="entry name" value="DUF234"/>
</dbReference>
<proteinExistence type="predicted"/>
<sequence length="457" mass="53054">MFIGREKELRQLNAELSSWKRRTAVLVYGKRRVGKSTLLSEAAKSFEGVVINHMCVTSTFEGNMELIYQSVSEGLGLPNIRFGSFFEMMDYLKTLDKKILLIIDEYPYLKQTKKKNEVDSYMQAVIDKLPENVKLVLCGSYITVMKELLEEGNPLFGRFSLIQHIRDFDYLDAAKFYPDLSVRDKVAFYAVFGGSPYVLENLDTGLNLRENIERLLLPETGLVRSHIENVMLGEIRKTFDARILEILGNGKKRYSEIRDKIANSETGLLDKQLKILLDMETIQKTDPINRRNDKKKQFYEIVDNLMRFYFTFIFGKAGTIARIGEEQFFNRNIDAVLEQFVSRRLEGIALQYFHRAAIRGLYPDIDDFGSYWYDDPATKTNGEFYCVIRRGEQYDFYECKYFDRPMTLEECRQEKEQLDSIKGITVSGVGFVCTGGFDFEVADKFTFIDGKVLYFNE</sequence>
<gene>
    <name evidence="3" type="ORF">SAMN05216469_12725</name>
</gene>
<feature type="domain" description="DUF234" evidence="2">
    <location>
        <begin position="309"/>
        <end position="403"/>
    </location>
</feature>
<dbReference type="RefSeq" id="WP_074836183.1">
    <property type="nucleotide sequence ID" value="NZ_FOAT01000027.1"/>
</dbReference>
<dbReference type="EMBL" id="FOAT01000027">
    <property type="protein sequence ID" value="SEL41382.1"/>
    <property type="molecule type" value="Genomic_DNA"/>
</dbReference>
<dbReference type="Pfam" id="PF01637">
    <property type="entry name" value="ATPase_2"/>
    <property type="match status" value="1"/>
</dbReference>
<organism evidence="3 4">
    <name type="scientific">Ruminococcus albus</name>
    <dbReference type="NCBI Taxonomy" id="1264"/>
    <lineage>
        <taxon>Bacteria</taxon>
        <taxon>Bacillati</taxon>
        <taxon>Bacillota</taxon>
        <taxon>Clostridia</taxon>
        <taxon>Eubacteriales</taxon>
        <taxon>Oscillospiraceae</taxon>
        <taxon>Ruminococcus</taxon>
    </lineage>
</organism>
<evidence type="ECO:0000313" key="3">
    <source>
        <dbReference type="EMBL" id="SEL41382.1"/>
    </source>
</evidence>
<name>A0A1H7Q042_RUMAL</name>
<evidence type="ECO:0000313" key="4">
    <source>
        <dbReference type="Proteomes" id="UP000186015"/>
    </source>
</evidence>
<dbReference type="Pfam" id="PF03008">
    <property type="entry name" value="DUF234"/>
    <property type="match status" value="1"/>
</dbReference>
<dbReference type="InterPro" id="IPR027417">
    <property type="entry name" value="P-loop_NTPase"/>
</dbReference>